<evidence type="ECO:0000313" key="4">
    <source>
        <dbReference type="Proteomes" id="UP000298416"/>
    </source>
</evidence>
<comment type="pathway">
    <text evidence="1">tRNA modification; 5-methoxycarbonylmethyl-2-thiouridine-tRNA biosynthesis.</text>
</comment>
<dbReference type="InterPro" id="IPR018627">
    <property type="entry name" value="ELP6"/>
</dbReference>
<comment type="similarity">
    <text evidence="2">Belongs to the ELP6 family.</text>
</comment>
<dbReference type="Proteomes" id="UP000298416">
    <property type="component" value="Unassembled WGS sequence"/>
</dbReference>
<accession>A0A8X8W559</accession>
<comment type="caution">
    <text evidence="3">The sequence shown here is derived from an EMBL/GenBank/DDBJ whole genome shotgun (WGS) entry which is preliminary data.</text>
</comment>
<dbReference type="PANTHER" id="PTHR16184">
    <property type="entry name" value="ELONGATOR COMPLEX PROTEIN 6"/>
    <property type="match status" value="1"/>
</dbReference>
<dbReference type="OrthoDB" id="9995306at2759"/>
<reference evidence="3" key="2">
    <citation type="submission" date="2020-08" db="EMBL/GenBank/DDBJ databases">
        <title>Plant Genome Project.</title>
        <authorList>
            <person name="Zhang R.-G."/>
        </authorList>
    </citation>
    <scope>NUCLEOTIDE SEQUENCE</scope>
    <source>
        <strain evidence="3">Huo1</strain>
        <tissue evidence="3">Leaf</tissue>
    </source>
</reference>
<dbReference type="SUPFAM" id="SSF52540">
    <property type="entry name" value="P-loop containing nucleoside triphosphate hydrolases"/>
    <property type="match status" value="1"/>
</dbReference>
<evidence type="ECO:0000256" key="1">
    <source>
        <dbReference type="ARBA" id="ARBA00005043"/>
    </source>
</evidence>
<proteinExistence type="inferred from homology"/>
<evidence type="ECO:0000313" key="3">
    <source>
        <dbReference type="EMBL" id="KAG6388206.1"/>
    </source>
</evidence>
<dbReference type="EMBL" id="PNBA02000021">
    <property type="protein sequence ID" value="KAG6388206.1"/>
    <property type="molecule type" value="Genomic_DNA"/>
</dbReference>
<dbReference type="GO" id="GO:0033588">
    <property type="term" value="C:elongator holoenzyme complex"/>
    <property type="evidence" value="ECO:0007669"/>
    <property type="project" value="InterPro"/>
</dbReference>
<keyword evidence="4" id="KW-1185">Reference proteome</keyword>
<gene>
    <name evidence="3" type="ORF">SASPL_153405</name>
</gene>
<organism evidence="3">
    <name type="scientific">Salvia splendens</name>
    <name type="common">Scarlet sage</name>
    <dbReference type="NCBI Taxonomy" id="180675"/>
    <lineage>
        <taxon>Eukaryota</taxon>
        <taxon>Viridiplantae</taxon>
        <taxon>Streptophyta</taxon>
        <taxon>Embryophyta</taxon>
        <taxon>Tracheophyta</taxon>
        <taxon>Spermatophyta</taxon>
        <taxon>Magnoliopsida</taxon>
        <taxon>eudicotyledons</taxon>
        <taxon>Gunneridae</taxon>
        <taxon>Pentapetalae</taxon>
        <taxon>asterids</taxon>
        <taxon>lamiids</taxon>
        <taxon>Lamiales</taxon>
        <taxon>Lamiaceae</taxon>
        <taxon>Nepetoideae</taxon>
        <taxon>Mentheae</taxon>
        <taxon>Salviinae</taxon>
        <taxon>Salvia</taxon>
        <taxon>Salvia subgen. Calosphace</taxon>
        <taxon>core Calosphace</taxon>
    </lineage>
</organism>
<dbReference type="CDD" id="cd19495">
    <property type="entry name" value="Elp6"/>
    <property type="match status" value="1"/>
</dbReference>
<dbReference type="PANTHER" id="PTHR16184:SF6">
    <property type="entry name" value="ELONGATOR COMPLEX PROTEIN 6"/>
    <property type="match status" value="1"/>
</dbReference>
<reference evidence="3" key="1">
    <citation type="submission" date="2018-01" db="EMBL/GenBank/DDBJ databases">
        <authorList>
            <person name="Mao J.F."/>
        </authorList>
    </citation>
    <scope>NUCLEOTIDE SEQUENCE</scope>
    <source>
        <strain evidence="3">Huo1</strain>
        <tissue evidence="3">Leaf</tissue>
    </source>
</reference>
<sequence length="256" mass="28438">MANAPPSNLLDESLGGTSGGGRMILVEDCVETSGAFVVHHLLKRALHSHSSDAVVFLSFSHPFSHYDRVLRKMGCNLSVQRDNKRLLFFDMLALDHLDRNRGKTSEDILIALYGEVQKAVEVSRSHEATHHITVVIDDVSLMEVDANGSSDLVLDFLRYCCSLAAQFGCSLIALNHGDVYSTVDQPNLLLQLEYLADIVIKVEPLATGLAKDVHGQLTVTNRNLRVDSGKSRSRIHNFQFRIKDNIVEYFYPGSKT</sequence>
<dbReference type="GO" id="GO:0002098">
    <property type="term" value="P:tRNA wobble uridine modification"/>
    <property type="evidence" value="ECO:0007669"/>
    <property type="project" value="InterPro"/>
</dbReference>
<dbReference type="Gene3D" id="3.40.50.300">
    <property type="entry name" value="P-loop containing nucleotide triphosphate hydrolases"/>
    <property type="match status" value="1"/>
</dbReference>
<evidence type="ECO:0000256" key="2">
    <source>
        <dbReference type="ARBA" id="ARBA00008837"/>
    </source>
</evidence>
<dbReference type="AlphaFoldDB" id="A0A8X8W559"/>
<name>A0A8X8W559_SALSN</name>
<evidence type="ECO:0008006" key="5">
    <source>
        <dbReference type="Google" id="ProtNLM"/>
    </source>
</evidence>
<protein>
    <recommendedName>
        <fullName evidence="5">Elongator complex protein 6</fullName>
    </recommendedName>
</protein>
<dbReference type="Pfam" id="PF09807">
    <property type="entry name" value="ELP6"/>
    <property type="match status" value="1"/>
</dbReference>
<dbReference type="InterPro" id="IPR027417">
    <property type="entry name" value="P-loop_NTPase"/>
</dbReference>